<dbReference type="RefSeq" id="XP_068367807.1">
    <property type="nucleotide sequence ID" value="XM_068498047.1"/>
</dbReference>
<keyword evidence="5 7" id="KW-0472">Membrane</keyword>
<evidence type="ECO:0000256" key="5">
    <source>
        <dbReference type="ARBA" id="ARBA00023136"/>
    </source>
</evidence>
<feature type="transmembrane region" description="Helical" evidence="7">
    <location>
        <begin position="879"/>
        <end position="901"/>
    </location>
</feature>
<evidence type="ECO:0000256" key="7">
    <source>
        <dbReference type="SAM" id="Phobius"/>
    </source>
</evidence>
<dbReference type="InterPro" id="IPR000014">
    <property type="entry name" value="PAS"/>
</dbReference>
<feature type="transmembrane region" description="Helical" evidence="7">
    <location>
        <begin position="229"/>
        <end position="248"/>
    </location>
</feature>
<feature type="transmembrane region" description="Helical" evidence="7">
    <location>
        <begin position="147"/>
        <end position="167"/>
    </location>
</feature>
<feature type="transmembrane region" description="Helical" evidence="7">
    <location>
        <begin position="254"/>
        <end position="273"/>
    </location>
</feature>
<evidence type="ECO:0000256" key="1">
    <source>
        <dbReference type="ARBA" id="ARBA00004370"/>
    </source>
</evidence>
<dbReference type="GO" id="GO:0006355">
    <property type="term" value="P:regulation of DNA-templated transcription"/>
    <property type="evidence" value="ECO:0007669"/>
    <property type="project" value="InterPro"/>
</dbReference>
<dbReference type="CDD" id="cd07302">
    <property type="entry name" value="CHD"/>
    <property type="match status" value="1"/>
</dbReference>
<evidence type="ECO:0000256" key="6">
    <source>
        <dbReference type="ARBA" id="ARBA00023239"/>
    </source>
</evidence>
<evidence type="ECO:0000313" key="11">
    <source>
        <dbReference type="Proteomes" id="UP000179807"/>
    </source>
</evidence>
<dbReference type="GO" id="GO:0004016">
    <property type="term" value="F:adenylate cyclase activity"/>
    <property type="evidence" value="ECO:0007669"/>
    <property type="project" value="TreeGrafter"/>
</dbReference>
<evidence type="ECO:0000256" key="4">
    <source>
        <dbReference type="ARBA" id="ARBA00022989"/>
    </source>
</evidence>
<evidence type="ECO:0000256" key="2">
    <source>
        <dbReference type="ARBA" id="ARBA00022692"/>
    </source>
</evidence>
<evidence type="ECO:0000259" key="9">
    <source>
        <dbReference type="PROSITE" id="PS50125"/>
    </source>
</evidence>
<dbReference type="Pfam" id="PF00211">
    <property type="entry name" value="Guanylate_cyc"/>
    <property type="match status" value="1"/>
</dbReference>
<feature type="transmembrane region" description="Helical" evidence="7">
    <location>
        <begin position="61"/>
        <end position="82"/>
    </location>
</feature>
<feature type="transmembrane region" description="Helical" evidence="7">
    <location>
        <begin position="187"/>
        <end position="208"/>
    </location>
</feature>
<dbReference type="InterPro" id="IPR035965">
    <property type="entry name" value="PAS-like_dom_sf"/>
</dbReference>
<sequence>MNFQGSTTISNSFNSGSMNSKFKGLVKENTFKKLRNLLFRLFDYIAIVAPQMRGLQAFVSIWRIIQLLGPSLCVGSTAFWGVDTNMRKTMDIVSILFFIFPGNELRKRVAAYFLIAEGCFFLLLIIFVFISAIYYEKNAQLPNIIPTLIFFIFSTFGYILPPIGMNFIGELVGHMIDDHSNVTFDRIFGIVFALTTFFLFMLIFTLGYSVTINFRSDSLMTIVPTNQSIITSLLLIITFLPACGSHISGVMSTVIFNLLSSVSYVISIVLFFSNGGFVRLLHLEAMVATAVTGIIFSILVSIFELTGLKASEAVIIFFIVVWIVVFFVTKVIFNKLVERSLILLDSILEDPINFDLIKNPRKLCSVVVDGFRNAHPICLSFKLFKMAIERWPKSYNIWLLFAKFSAIYPEENQQLSLILVSMVNNKMKGSFAKHTMQQIESIIRQREPNLVPELKRKLDGIGRKVQTTKAKIRYIWDLVLQGNVSELEPIISRAHQAITATDISYRHLLSMFPNNRFVARAYARFLRDVVADHEGHSEWVQKVYNLQRGILVTSDLSHDLGLLAFPLLPKQLEAAQNIQVINPAINATEDTLTQEIEGDDEKTAIDAEMKSSIKESINVLSIPSYKQAKILHVTAYICLFLIPFIGVAVGAPIFISETTSGLDYLFGLSRLRATLFQGFGVMVHYIGENLNLSYPIDSEFPGKVVFPFDKYEVIGDTLEQYENASTAWGSTFDSKEQLRSISKDVTSITSQLQPMQSYKIGNPEMDTVRNILFNPSLNYTHFSSPKYTPEWDELTNNYSTINYVYSIEEMSIIDASILYASYFEEILILPTVPKDIFNQRYFVTPGNNLQILSDSSSRAITLMLEYFTALNKNIQEITFISMIAIILAVIIIYICITVYIISSMKHNKTAIYRCLTTLQKSVVSHVAEQLKILRKEESEERSSRTNDEELSRQEENLLKLFSTSSDSGTSKTFDNIINIGLSLFFVTAHVVMTIYLIICFRKAGDQLDQTTPHIDHIYGSYSFIFASVILLHLFPGAVYPSVNFECPGFDKDSILAVIEEWQTKGQEEFNLVKYGDNENNSPSFASLGIDINSIVDSAVCDNNFNPSNFHEVYNCMTPEAAMSFLEMLLNNLINVYQYSPNHEIFAGNDTYLTHIWHINMVHILDRYYYKLFSEISGLVVESMKARIPAMNASSFTVLAVILIFLIMYIYALNKSEERQRYALSLLLHCPGKVVMSNANVTAILTGNFKSTSLDYTTRDADFYENLVEEMPDAMIILKTDGTIVSLNKSTERIFQINREEMVGQSIVKLGDIFANENPFKDTFSAADKKPFERDDLIIMKDGVEHWIEMQFVVMAEWTFVDARDITQNVMYNKLIQEEKMKSDKLLSSILPPKLVSRVAAGEKDISFAVQSVTIVFMDIVSFTPWCGSLPAATVMSTLNMLFKEFDALTQMHVTMTKIKCIGDCYMGAGGIFMDVNQPTAHAKDVVEFGLDAIDAVGTLNEKIGQSLRIRVGVNTGGPIVAGVLGTEKPTFEILGPTINMAQQMEHHGVPMKVHISRAVYELIYGGNFKIQERGEVEIKNGNTVTYLVERK</sequence>
<dbReference type="GO" id="GO:0001653">
    <property type="term" value="F:peptide receptor activity"/>
    <property type="evidence" value="ECO:0007669"/>
    <property type="project" value="TreeGrafter"/>
</dbReference>
<keyword evidence="6" id="KW-0456">Lyase</keyword>
<dbReference type="EMBL" id="MLAK01000326">
    <property type="protein sequence ID" value="OHT14671.1"/>
    <property type="molecule type" value="Genomic_DNA"/>
</dbReference>
<feature type="transmembrane region" description="Helical" evidence="7">
    <location>
        <begin position="285"/>
        <end position="303"/>
    </location>
</feature>
<dbReference type="SUPFAM" id="SSF55073">
    <property type="entry name" value="Nucleotide cyclase"/>
    <property type="match status" value="1"/>
</dbReference>
<dbReference type="SMART" id="SM00044">
    <property type="entry name" value="CYCc"/>
    <property type="match status" value="1"/>
</dbReference>
<protein>
    <submittedName>
        <fullName evidence="10">Adenylate and Guanylate cyclase catalytic domain containing protein</fullName>
    </submittedName>
</protein>
<dbReference type="OrthoDB" id="6147412at2759"/>
<feature type="transmembrane region" description="Helical" evidence="7">
    <location>
        <begin position="110"/>
        <end position="135"/>
    </location>
</feature>
<dbReference type="CDD" id="cd00130">
    <property type="entry name" value="PAS"/>
    <property type="match status" value="1"/>
</dbReference>
<dbReference type="NCBIfam" id="TIGR00229">
    <property type="entry name" value="sensory_box"/>
    <property type="match status" value="1"/>
</dbReference>
<reference evidence="10" key="1">
    <citation type="submission" date="2016-10" db="EMBL/GenBank/DDBJ databases">
        <authorList>
            <person name="Benchimol M."/>
            <person name="Almeida L.G."/>
            <person name="Vasconcelos A.T."/>
            <person name="Perreira-Neves A."/>
            <person name="Rosa I.A."/>
            <person name="Tasca T."/>
            <person name="Bogo M.R."/>
            <person name="de Souza W."/>
        </authorList>
    </citation>
    <scope>NUCLEOTIDE SEQUENCE [LARGE SCALE GENOMIC DNA]</scope>
    <source>
        <strain evidence="10">K</strain>
    </source>
</reference>
<dbReference type="PANTHER" id="PTHR11920:SF335">
    <property type="entry name" value="GUANYLATE CYCLASE"/>
    <property type="match status" value="1"/>
</dbReference>
<dbReference type="Gene3D" id="3.30.450.20">
    <property type="entry name" value="PAS domain"/>
    <property type="match status" value="1"/>
</dbReference>
<dbReference type="GO" id="GO:0004383">
    <property type="term" value="F:guanylate cyclase activity"/>
    <property type="evidence" value="ECO:0007669"/>
    <property type="project" value="TreeGrafter"/>
</dbReference>
<keyword evidence="2 7" id="KW-0812">Transmembrane</keyword>
<dbReference type="Pfam" id="PF00989">
    <property type="entry name" value="PAS"/>
    <property type="match status" value="1"/>
</dbReference>
<dbReference type="InterPro" id="IPR029787">
    <property type="entry name" value="Nucleotide_cyclase"/>
</dbReference>
<feature type="transmembrane region" description="Helical" evidence="7">
    <location>
        <begin position="1018"/>
        <end position="1039"/>
    </location>
</feature>
<proteinExistence type="predicted"/>
<feature type="transmembrane region" description="Helical" evidence="7">
    <location>
        <begin position="633"/>
        <end position="655"/>
    </location>
</feature>
<feature type="transmembrane region" description="Helical" evidence="7">
    <location>
        <begin position="976"/>
        <end position="998"/>
    </location>
</feature>
<feature type="transmembrane region" description="Helical" evidence="7">
    <location>
        <begin position="315"/>
        <end position="333"/>
    </location>
</feature>
<dbReference type="Proteomes" id="UP000179807">
    <property type="component" value="Unassembled WGS sequence"/>
</dbReference>
<dbReference type="SUPFAM" id="SSF55785">
    <property type="entry name" value="PYP-like sensor domain (PAS domain)"/>
    <property type="match status" value="1"/>
</dbReference>
<comment type="subcellular location">
    <subcellularLocation>
        <location evidence="1">Membrane</location>
    </subcellularLocation>
</comment>
<dbReference type="InterPro" id="IPR013767">
    <property type="entry name" value="PAS_fold"/>
</dbReference>
<keyword evidence="4 7" id="KW-1133">Transmembrane helix</keyword>
<dbReference type="InterPro" id="IPR001054">
    <property type="entry name" value="A/G_cyclase"/>
</dbReference>
<evidence type="ECO:0000313" key="10">
    <source>
        <dbReference type="EMBL" id="OHT14671.1"/>
    </source>
</evidence>
<keyword evidence="11" id="KW-1185">Reference proteome</keyword>
<feature type="domain" description="PAS" evidence="8">
    <location>
        <begin position="1259"/>
        <end position="1317"/>
    </location>
</feature>
<evidence type="ECO:0000259" key="8">
    <source>
        <dbReference type="PROSITE" id="PS50112"/>
    </source>
</evidence>
<dbReference type="InterPro" id="IPR050401">
    <property type="entry name" value="Cyclic_nucleotide_synthase"/>
</dbReference>
<accession>A0A1J4KTT4</accession>
<dbReference type="GO" id="GO:0007168">
    <property type="term" value="P:receptor guanylyl cyclase signaling pathway"/>
    <property type="evidence" value="ECO:0007669"/>
    <property type="project" value="TreeGrafter"/>
</dbReference>
<dbReference type="VEuPathDB" id="TrichDB:TRFO_14839"/>
<dbReference type="GO" id="GO:0000166">
    <property type="term" value="F:nucleotide binding"/>
    <property type="evidence" value="ECO:0007669"/>
    <property type="project" value="UniProtKB-KW"/>
</dbReference>
<dbReference type="Pfam" id="PF25474">
    <property type="entry name" value="TPR_TmcB"/>
    <property type="match status" value="1"/>
</dbReference>
<organism evidence="10 11">
    <name type="scientific">Tritrichomonas foetus</name>
    <dbReference type="NCBI Taxonomy" id="1144522"/>
    <lineage>
        <taxon>Eukaryota</taxon>
        <taxon>Metamonada</taxon>
        <taxon>Parabasalia</taxon>
        <taxon>Tritrichomonadida</taxon>
        <taxon>Tritrichomonadidae</taxon>
        <taxon>Tritrichomonas</taxon>
    </lineage>
</organism>
<dbReference type="PROSITE" id="PS50125">
    <property type="entry name" value="GUANYLATE_CYCLASE_2"/>
    <property type="match status" value="1"/>
</dbReference>
<feature type="domain" description="Guanylate cyclase" evidence="9">
    <location>
        <begin position="1413"/>
        <end position="1545"/>
    </location>
</feature>
<dbReference type="SMART" id="SM00091">
    <property type="entry name" value="PAS"/>
    <property type="match status" value="1"/>
</dbReference>
<dbReference type="GO" id="GO:0035556">
    <property type="term" value="P:intracellular signal transduction"/>
    <property type="evidence" value="ECO:0007669"/>
    <property type="project" value="InterPro"/>
</dbReference>
<evidence type="ECO:0000256" key="3">
    <source>
        <dbReference type="ARBA" id="ARBA00022741"/>
    </source>
</evidence>
<keyword evidence="3" id="KW-0547">Nucleotide-binding</keyword>
<gene>
    <name evidence="10" type="ORF">TRFO_14839</name>
</gene>
<dbReference type="Gene3D" id="3.30.70.1230">
    <property type="entry name" value="Nucleotide cyclase"/>
    <property type="match status" value="1"/>
</dbReference>
<dbReference type="GeneID" id="94832751"/>
<dbReference type="PANTHER" id="PTHR11920">
    <property type="entry name" value="GUANYLYL CYCLASE"/>
    <property type="match status" value="1"/>
</dbReference>
<name>A0A1J4KTT4_9EUKA</name>
<comment type="caution">
    <text evidence="10">The sequence shown here is derived from an EMBL/GenBank/DDBJ whole genome shotgun (WGS) entry which is preliminary data.</text>
</comment>
<dbReference type="InterPro" id="IPR057352">
    <property type="entry name" value="TPR_TmcB/C"/>
</dbReference>
<dbReference type="PROSITE" id="PS50112">
    <property type="entry name" value="PAS"/>
    <property type="match status" value="1"/>
</dbReference>
<dbReference type="GO" id="GO:0005886">
    <property type="term" value="C:plasma membrane"/>
    <property type="evidence" value="ECO:0007669"/>
    <property type="project" value="TreeGrafter"/>
</dbReference>
<feature type="transmembrane region" description="Helical" evidence="7">
    <location>
        <begin position="1192"/>
        <end position="1211"/>
    </location>
</feature>